<organism evidence="3 4">
    <name type="scientific">Ladona fulva</name>
    <name type="common">Scarce chaser dragonfly</name>
    <name type="synonym">Libellula fulva</name>
    <dbReference type="NCBI Taxonomy" id="123851"/>
    <lineage>
        <taxon>Eukaryota</taxon>
        <taxon>Metazoa</taxon>
        <taxon>Ecdysozoa</taxon>
        <taxon>Arthropoda</taxon>
        <taxon>Hexapoda</taxon>
        <taxon>Insecta</taxon>
        <taxon>Pterygota</taxon>
        <taxon>Palaeoptera</taxon>
        <taxon>Odonata</taxon>
        <taxon>Epiprocta</taxon>
        <taxon>Anisoptera</taxon>
        <taxon>Libelluloidea</taxon>
        <taxon>Libellulidae</taxon>
        <taxon>Ladona</taxon>
    </lineage>
</organism>
<dbReference type="CDD" id="cd23307">
    <property type="entry name" value="beta-trefoil_FGF8-like"/>
    <property type="match status" value="1"/>
</dbReference>
<evidence type="ECO:0000313" key="3">
    <source>
        <dbReference type="EMBL" id="KAG8222274.1"/>
    </source>
</evidence>
<dbReference type="InterPro" id="IPR002209">
    <property type="entry name" value="Fibroblast_GF_fam"/>
</dbReference>
<dbReference type="EMBL" id="KZ308127">
    <property type="protein sequence ID" value="KAG8222274.1"/>
    <property type="molecule type" value="Genomic_DNA"/>
</dbReference>
<comment type="caution">
    <text evidence="3">The sequence shown here is derived from an EMBL/GenBank/DDBJ whole genome shotgun (WGS) entry which is preliminary data.</text>
</comment>
<name>A0A8K0NWH3_LADFU</name>
<dbReference type="Proteomes" id="UP000792457">
    <property type="component" value="Unassembled WGS sequence"/>
</dbReference>
<comment type="similarity">
    <text evidence="1">Belongs to the heparin-binding growth factors family.</text>
</comment>
<protein>
    <recommendedName>
        <fullName evidence="5">Fibroblast growth factor 17</fullName>
    </recommendedName>
</protein>
<dbReference type="AlphaFoldDB" id="A0A8K0NWH3"/>
<evidence type="ECO:0000313" key="4">
    <source>
        <dbReference type="Proteomes" id="UP000792457"/>
    </source>
</evidence>
<accession>A0A8K0NWH3</accession>
<feature type="compositionally biased region" description="Basic residues" evidence="2">
    <location>
        <begin position="185"/>
        <end position="199"/>
    </location>
</feature>
<gene>
    <name evidence="3" type="ORF">J437_LFUL001472</name>
</gene>
<proteinExistence type="inferred from homology"/>
<dbReference type="Pfam" id="PF00167">
    <property type="entry name" value="FGF"/>
    <property type="match status" value="1"/>
</dbReference>
<dbReference type="PANTHER" id="PTHR11486">
    <property type="entry name" value="FIBROBLAST GROWTH FACTOR"/>
    <property type="match status" value="1"/>
</dbReference>
<dbReference type="SUPFAM" id="SSF50353">
    <property type="entry name" value="Cytokine"/>
    <property type="match status" value="1"/>
</dbReference>
<evidence type="ECO:0008006" key="5">
    <source>
        <dbReference type="Google" id="ProtNLM"/>
    </source>
</evidence>
<dbReference type="Gene3D" id="2.80.10.50">
    <property type="match status" value="1"/>
</dbReference>
<sequence length="199" mass="22652">MDPNLTIRSVDFGVKLTIFAEEAKRYLCFNKNWKLVGSKRLKGPMCQFYEDMVDNGYNRYRSAANESYFVGFNRKGRPLKAAEIVPRSRSNTPRRHKPHIRAKCLNFLKRGSDFSIGKHNDRMGGNRNPSFLPLVPGHERLRPGLIAGPARGSSFTLGHGIIAGVGLDRFPEKREKRLGKEDNLRKRHGSKGKRKWDGS</sequence>
<evidence type="ECO:0000256" key="2">
    <source>
        <dbReference type="SAM" id="MobiDB-lite"/>
    </source>
</evidence>
<feature type="region of interest" description="Disordered" evidence="2">
    <location>
        <begin position="172"/>
        <end position="199"/>
    </location>
</feature>
<reference evidence="3" key="2">
    <citation type="submission" date="2017-10" db="EMBL/GenBank/DDBJ databases">
        <title>Ladona fulva Genome sequencing and assembly.</title>
        <authorList>
            <person name="Murali S."/>
            <person name="Richards S."/>
            <person name="Bandaranaike D."/>
            <person name="Bellair M."/>
            <person name="Blankenburg K."/>
            <person name="Chao H."/>
            <person name="Dinh H."/>
            <person name="Doddapaneni H."/>
            <person name="Dugan-Rocha S."/>
            <person name="Elkadiri S."/>
            <person name="Gnanaolivu R."/>
            <person name="Hernandez B."/>
            <person name="Skinner E."/>
            <person name="Javaid M."/>
            <person name="Lee S."/>
            <person name="Li M."/>
            <person name="Ming W."/>
            <person name="Munidasa M."/>
            <person name="Muniz J."/>
            <person name="Nguyen L."/>
            <person name="Hughes D."/>
            <person name="Osuji N."/>
            <person name="Pu L.-L."/>
            <person name="Puazo M."/>
            <person name="Qu C."/>
            <person name="Quiroz J."/>
            <person name="Raj R."/>
            <person name="Weissenberger G."/>
            <person name="Xin Y."/>
            <person name="Zou X."/>
            <person name="Han Y."/>
            <person name="Worley K."/>
            <person name="Muzny D."/>
            <person name="Gibbs R."/>
        </authorList>
    </citation>
    <scope>NUCLEOTIDE SEQUENCE</scope>
    <source>
        <strain evidence="3">Sampled in the wild</strain>
    </source>
</reference>
<dbReference type="OrthoDB" id="5988014at2759"/>
<reference evidence="3" key="1">
    <citation type="submission" date="2013-04" db="EMBL/GenBank/DDBJ databases">
        <authorList>
            <person name="Qu J."/>
            <person name="Murali S.C."/>
            <person name="Bandaranaike D."/>
            <person name="Bellair M."/>
            <person name="Blankenburg K."/>
            <person name="Chao H."/>
            <person name="Dinh H."/>
            <person name="Doddapaneni H."/>
            <person name="Downs B."/>
            <person name="Dugan-Rocha S."/>
            <person name="Elkadiri S."/>
            <person name="Gnanaolivu R.D."/>
            <person name="Hernandez B."/>
            <person name="Javaid M."/>
            <person name="Jayaseelan J.C."/>
            <person name="Lee S."/>
            <person name="Li M."/>
            <person name="Ming W."/>
            <person name="Munidasa M."/>
            <person name="Muniz J."/>
            <person name="Nguyen L."/>
            <person name="Ongeri F."/>
            <person name="Osuji N."/>
            <person name="Pu L.-L."/>
            <person name="Puazo M."/>
            <person name="Qu C."/>
            <person name="Quiroz J."/>
            <person name="Raj R."/>
            <person name="Weissenberger G."/>
            <person name="Xin Y."/>
            <person name="Zou X."/>
            <person name="Han Y."/>
            <person name="Richards S."/>
            <person name="Worley K."/>
            <person name="Muzny D."/>
            <person name="Gibbs R."/>
        </authorList>
    </citation>
    <scope>NUCLEOTIDE SEQUENCE</scope>
    <source>
        <strain evidence="3">Sampled in the wild</strain>
    </source>
</reference>
<keyword evidence="4" id="KW-1185">Reference proteome</keyword>
<evidence type="ECO:0000256" key="1">
    <source>
        <dbReference type="ARBA" id="ARBA00007936"/>
    </source>
</evidence>
<dbReference type="InterPro" id="IPR008996">
    <property type="entry name" value="IL1/FGF"/>
</dbReference>
<feature type="compositionally biased region" description="Basic and acidic residues" evidence="2">
    <location>
        <begin position="172"/>
        <end position="184"/>
    </location>
</feature>
<dbReference type="GO" id="GO:0008083">
    <property type="term" value="F:growth factor activity"/>
    <property type="evidence" value="ECO:0007669"/>
    <property type="project" value="InterPro"/>
</dbReference>